<dbReference type="PANTHER" id="PTHR43048:SF3">
    <property type="entry name" value="METHYLMALONYL-COA EPIMERASE, MITOCHONDRIAL"/>
    <property type="match status" value="1"/>
</dbReference>
<reference evidence="4 5" key="1">
    <citation type="submission" date="2015-04" db="EMBL/GenBank/DDBJ databases">
        <title>Complete Genome Sequence of Kosmotoga pacifica SLHLJ1.</title>
        <authorList>
            <person name="Jiang L.J."/>
            <person name="Shao Z.Z."/>
            <person name="Jebbar M."/>
        </authorList>
    </citation>
    <scope>NUCLEOTIDE SEQUENCE [LARGE SCALE GENOMIC DNA]</scope>
    <source>
        <strain evidence="4 5">SLHLJ1</strain>
    </source>
</reference>
<dbReference type="GO" id="GO:0046872">
    <property type="term" value="F:metal ion binding"/>
    <property type="evidence" value="ECO:0007669"/>
    <property type="project" value="UniProtKB-KW"/>
</dbReference>
<gene>
    <name evidence="4" type="ORF">IX53_04685</name>
</gene>
<dbReference type="OrthoDB" id="9788468at2"/>
<dbReference type="AlphaFoldDB" id="A0A0G2Z6J9"/>
<evidence type="ECO:0000256" key="2">
    <source>
        <dbReference type="ARBA" id="ARBA00022723"/>
    </source>
</evidence>
<dbReference type="Proteomes" id="UP000035159">
    <property type="component" value="Chromosome"/>
</dbReference>
<keyword evidence="2" id="KW-0479">Metal-binding</keyword>
<sequence length="135" mass="14917">MKADKIDHIGIVVKSIEEKLDFYQKFLELELGGVEELPERGLKVAFLKVGDTRIELLEPTKDDSEISGFLEKRGEGIHHIAYHVDNIIEAIEKASIMGYRPLSKEPSIGAGGVKIAFLHPKTTGGILVELVEGDH</sequence>
<evidence type="ECO:0000256" key="1">
    <source>
        <dbReference type="ARBA" id="ARBA00009308"/>
    </source>
</evidence>
<dbReference type="PROSITE" id="PS51819">
    <property type="entry name" value="VOC"/>
    <property type="match status" value="1"/>
</dbReference>
<proteinExistence type="inferred from homology"/>
<dbReference type="GO" id="GO:0004493">
    <property type="term" value="F:methylmalonyl-CoA epimerase activity"/>
    <property type="evidence" value="ECO:0007669"/>
    <property type="project" value="TreeGrafter"/>
</dbReference>
<dbReference type="EMBL" id="CP011232">
    <property type="protein sequence ID" value="AKI97225.1"/>
    <property type="molecule type" value="Genomic_DNA"/>
</dbReference>
<keyword evidence="5" id="KW-1185">Reference proteome</keyword>
<keyword evidence="4" id="KW-0456">Lyase</keyword>
<organism evidence="4 5">
    <name type="scientific">Kosmotoga pacifica</name>
    <dbReference type="NCBI Taxonomy" id="1330330"/>
    <lineage>
        <taxon>Bacteria</taxon>
        <taxon>Thermotogati</taxon>
        <taxon>Thermotogota</taxon>
        <taxon>Thermotogae</taxon>
        <taxon>Kosmotogales</taxon>
        <taxon>Kosmotogaceae</taxon>
        <taxon>Kosmotoga</taxon>
    </lineage>
</organism>
<dbReference type="STRING" id="1330330.IX53_04685"/>
<dbReference type="RefSeq" id="WP_047754359.1">
    <property type="nucleotide sequence ID" value="NZ_CAJUHA010000008.1"/>
</dbReference>
<dbReference type="SUPFAM" id="SSF54593">
    <property type="entry name" value="Glyoxalase/Bleomycin resistance protein/Dihydroxybiphenyl dioxygenase"/>
    <property type="match status" value="1"/>
</dbReference>
<dbReference type="Pfam" id="PF13669">
    <property type="entry name" value="Glyoxalase_4"/>
    <property type="match status" value="1"/>
</dbReference>
<dbReference type="InterPro" id="IPR051785">
    <property type="entry name" value="MMCE/EMCE_epimerase"/>
</dbReference>
<dbReference type="InterPro" id="IPR017515">
    <property type="entry name" value="MeMalonyl-CoA_epimerase"/>
</dbReference>
<evidence type="ECO:0000313" key="5">
    <source>
        <dbReference type="Proteomes" id="UP000035159"/>
    </source>
</evidence>
<name>A0A0G2Z6J9_9BACT</name>
<accession>A0A0G2Z6J9</accession>
<evidence type="ECO:0000259" key="3">
    <source>
        <dbReference type="PROSITE" id="PS51819"/>
    </source>
</evidence>
<comment type="similarity">
    <text evidence="1">Belongs to the methylmalonyl-CoA epimerase family.</text>
</comment>
<dbReference type="CDD" id="cd07249">
    <property type="entry name" value="MMCE"/>
    <property type="match status" value="1"/>
</dbReference>
<dbReference type="InterPro" id="IPR029068">
    <property type="entry name" value="Glyas_Bleomycin-R_OHBP_Dase"/>
</dbReference>
<dbReference type="Gene3D" id="3.10.180.10">
    <property type="entry name" value="2,3-Dihydroxybiphenyl 1,2-Dioxygenase, domain 1"/>
    <property type="match status" value="1"/>
</dbReference>
<dbReference type="NCBIfam" id="TIGR03081">
    <property type="entry name" value="metmalonyl_epim"/>
    <property type="match status" value="1"/>
</dbReference>
<dbReference type="PATRIC" id="fig|1330330.3.peg.942"/>
<dbReference type="KEGG" id="kpf:IX53_04685"/>
<protein>
    <submittedName>
        <fullName evidence="4">Lactoylglutathione lyase</fullName>
    </submittedName>
</protein>
<feature type="domain" description="VOC" evidence="3">
    <location>
        <begin position="5"/>
        <end position="133"/>
    </location>
</feature>
<dbReference type="GO" id="GO:0046491">
    <property type="term" value="P:L-methylmalonyl-CoA metabolic process"/>
    <property type="evidence" value="ECO:0007669"/>
    <property type="project" value="TreeGrafter"/>
</dbReference>
<dbReference type="InterPro" id="IPR037523">
    <property type="entry name" value="VOC_core"/>
</dbReference>
<dbReference type="GO" id="GO:0016829">
    <property type="term" value="F:lyase activity"/>
    <property type="evidence" value="ECO:0007669"/>
    <property type="project" value="UniProtKB-KW"/>
</dbReference>
<dbReference type="PANTHER" id="PTHR43048">
    <property type="entry name" value="METHYLMALONYL-COA EPIMERASE"/>
    <property type="match status" value="1"/>
</dbReference>
<evidence type="ECO:0000313" key="4">
    <source>
        <dbReference type="EMBL" id="AKI97225.1"/>
    </source>
</evidence>